<reference evidence="1 2" key="1">
    <citation type="submission" date="2019-09" db="EMBL/GenBank/DDBJ databases">
        <title>Genome sequence of Adhaeribacter sp. M2.</title>
        <authorList>
            <person name="Srinivasan S."/>
        </authorList>
    </citation>
    <scope>NUCLEOTIDE SEQUENCE [LARGE SCALE GENOMIC DNA]</scope>
    <source>
        <strain evidence="1 2">M2</strain>
    </source>
</reference>
<sequence length="139" mass="16048">MEAAAFITKATLTISYDQQDDYVYADWQGMQSAASIMQGCEEILAFVKKSGCARVLIDNTNLDHHSLDAEAWLPPVKWIVSDWFPRLYGSGCMHFAWVHSPDRINMLFPKETLRFKIRNPNIFIFDNKEMAASWLNREV</sequence>
<dbReference type="EMBL" id="VTWT01000008">
    <property type="protein sequence ID" value="KAA9331254.1"/>
    <property type="molecule type" value="Genomic_DNA"/>
</dbReference>
<protein>
    <recommendedName>
        <fullName evidence="3">STAS/SEC14 domain-containing protein</fullName>
    </recommendedName>
</protein>
<comment type="caution">
    <text evidence="1">The sequence shown here is derived from an EMBL/GenBank/DDBJ whole genome shotgun (WGS) entry which is preliminary data.</text>
</comment>
<keyword evidence="2" id="KW-1185">Reference proteome</keyword>
<name>A0A5N1IML1_9BACT</name>
<accession>A0A5N1IML1</accession>
<dbReference type="RefSeq" id="WP_150904777.1">
    <property type="nucleotide sequence ID" value="NZ_VTWT01000008.1"/>
</dbReference>
<organism evidence="1 2">
    <name type="scientific">Adhaeribacter soli</name>
    <dbReference type="NCBI Taxonomy" id="2607655"/>
    <lineage>
        <taxon>Bacteria</taxon>
        <taxon>Pseudomonadati</taxon>
        <taxon>Bacteroidota</taxon>
        <taxon>Cytophagia</taxon>
        <taxon>Cytophagales</taxon>
        <taxon>Hymenobacteraceae</taxon>
        <taxon>Adhaeribacter</taxon>
    </lineage>
</organism>
<dbReference type="AlphaFoldDB" id="A0A5N1IML1"/>
<evidence type="ECO:0000313" key="2">
    <source>
        <dbReference type="Proteomes" id="UP000326570"/>
    </source>
</evidence>
<gene>
    <name evidence="1" type="ORF">F0P94_15330</name>
</gene>
<evidence type="ECO:0008006" key="3">
    <source>
        <dbReference type="Google" id="ProtNLM"/>
    </source>
</evidence>
<evidence type="ECO:0000313" key="1">
    <source>
        <dbReference type="EMBL" id="KAA9331254.1"/>
    </source>
</evidence>
<proteinExistence type="predicted"/>
<dbReference type="Proteomes" id="UP000326570">
    <property type="component" value="Unassembled WGS sequence"/>
</dbReference>